<reference evidence="1" key="1">
    <citation type="submission" date="2022-02" db="EMBL/GenBank/DDBJ databases">
        <title>Towards deciphering the DNA virus diversity associated with rodent species in the families Cricetidae and Heteromyidae.</title>
        <authorList>
            <person name="Lund M."/>
            <person name="Larsen B.B."/>
            <person name="Gryseels S."/>
            <person name="Kraberger S."/>
            <person name="Rowsey D.M."/>
            <person name="Steger L."/>
            <person name="Yule K.M."/>
            <person name="Upham N.S."/>
            <person name="Worobey M."/>
            <person name="Van Doorslaer K."/>
            <person name="Varsani A."/>
        </authorList>
    </citation>
    <scope>NUCLEOTIDE SEQUENCE</scope>
    <source>
        <strain evidence="1">UA08Rod_5530</strain>
    </source>
</reference>
<sequence length="141" mass="16028">MSKFKKDPVNIPIKTALIRQNCFLRDVSDRVDVPLDSLEEYVSLDEQVTDNGVDLVETTHKYEITPEYVNSFADSADYKQNPSQAILSGHKLPNLGDIRQMQDVSNMDVESARTLFFQLKNKFGEALKKKNTSVSEVNKDE</sequence>
<evidence type="ECO:0000313" key="1">
    <source>
        <dbReference type="EMBL" id="UPW41102.1"/>
    </source>
</evidence>
<organism evidence="1">
    <name type="scientific">Sigmofec virus UA08Rod_5530</name>
    <dbReference type="NCBI Taxonomy" id="2929427"/>
    <lineage>
        <taxon>Viruses</taxon>
        <taxon>Monodnaviria</taxon>
        <taxon>Sangervirae</taxon>
        <taxon>Phixviricota</taxon>
        <taxon>Malgrandaviricetes</taxon>
        <taxon>Petitvirales</taxon>
        <taxon>Microviridae</taxon>
    </lineage>
</organism>
<protein>
    <submittedName>
        <fullName evidence="1">Uncharacterized protein</fullName>
    </submittedName>
</protein>
<name>A0A976N140_9VIRU</name>
<dbReference type="EMBL" id="OM869544">
    <property type="protein sequence ID" value="UPW41102.1"/>
    <property type="molecule type" value="Genomic_DNA"/>
</dbReference>
<accession>A0A976N140</accession>
<proteinExistence type="predicted"/>